<keyword evidence="1" id="KW-1133">Transmembrane helix</keyword>
<dbReference type="OrthoDB" id="6431331at2759"/>
<name>A0A1X2H5T5_SYNRA</name>
<gene>
    <name evidence="3" type="ORF">BCR43DRAFT_551519</name>
</gene>
<dbReference type="GO" id="GO:0016787">
    <property type="term" value="F:hydrolase activity"/>
    <property type="evidence" value="ECO:0007669"/>
    <property type="project" value="UniProtKB-KW"/>
</dbReference>
<evidence type="ECO:0000259" key="2">
    <source>
        <dbReference type="Pfam" id="PF00561"/>
    </source>
</evidence>
<dbReference type="AlphaFoldDB" id="A0A1X2H5T5"/>
<dbReference type="InParanoid" id="A0A1X2H5T5"/>
<dbReference type="Pfam" id="PF00561">
    <property type="entry name" value="Abhydrolase_1"/>
    <property type="match status" value="1"/>
</dbReference>
<keyword evidence="4" id="KW-1185">Reference proteome</keyword>
<dbReference type="PANTHER" id="PTHR37471:SF1">
    <property type="entry name" value="AB HYDROLASE-1 DOMAIN-CONTAINING PROTEIN"/>
    <property type="match status" value="1"/>
</dbReference>
<dbReference type="SUPFAM" id="SSF53474">
    <property type="entry name" value="alpha/beta-Hydrolases"/>
    <property type="match status" value="1"/>
</dbReference>
<dbReference type="STRING" id="13706.A0A1X2H5T5"/>
<dbReference type="EMBL" id="MCGN01000008">
    <property type="protein sequence ID" value="ORY93832.1"/>
    <property type="molecule type" value="Genomic_DNA"/>
</dbReference>
<dbReference type="PANTHER" id="PTHR37471">
    <property type="entry name" value="UNNAMED PRODUCT"/>
    <property type="match status" value="1"/>
</dbReference>
<sequence>MIGLLESRFSVTFRPGVNYFVGCIRPNLDPVEAFYRPLAIYLGIYFLRFAFTRYLVFLKGFKRTSLGCLVYYTNTSPNKGATPLVFVHGLGLGLTCYVTLIQALHTIQRPVFLVELPFIVIRLHQHSAPSPETLVRAIETMLDHHAHPKAVILAHSLGTVIATWVALRAPQRLAGMILVDPVCFLLNYHHIAFNILHRVPQRWIESFFQYGAMRELSISHYISRQFYWYQSVLFPNEKMAPMAVYLSEKDTIIDSQLVADYLQAQNMDVHLMPGLQHAGFLIDVPWRDEILAKINKMADLSMDEAIQGEL</sequence>
<reference evidence="3 4" key="1">
    <citation type="submission" date="2016-07" db="EMBL/GenBank/DDBJ databases">
        <title>Pervasive Adenine N6-methylation of Active Genes in Fungi.</title>
        <authorList>
            <consortium name="DOE Joint Genome Institute"/>
            <person name="Mondo S.J."/>
            <person name="Dannebaum R.O."/>
            <person name="Kuo R.C."/>
            <person name="Labutti K."/>
            <person name="Haridas S."/>
            <person name="Kuo A."/>
            <person name="Salamov A."/>
            <person name="Ahrendt S.R."/>
            <person name="Lipzen A."/>
            <person name="Sullivan W."/>
            <person name="Andreopoulos W.B."/>
            <person name="Clum A."/>
            <person name="Lindquist E."/>
            <person name="Daum C."/>
            <person name="Ramamoorthy G.K."/>
            <person name="Gryganskyi A."/>
            <person name="Culley D."/>
            <person name="Magnuson J.K."/>
            <person name="James T.Y."/>
            <person name="O'Malley M.A."/>
            <person name="Stajich J.E."/>
            <person name="Spatafora J.W."/>
            <person name="Visel A."/>
            <person name="Grigoriev I.V."/>
        </authorList>
    </citation>
    <scope>NUCLEOTIDE SEQUENCE [LARGE SCALE GENOMIC DNA]</scope>
    <source>
        <strain evidence="3 4">NRRL 2496</strain>
    </source>
</reference>
<dbReference type="InterPro" id="IPR000073">
    <property type="entry name" value="AB_hydrolase_1"/>
</dbReference>
<keyword evidence="1" id="KW-0812">Transmembrane</keyword>
<keyword evidence="3" id="KW-0378">Hydrolase</keyword>
<evidence type="ECO:0000313" key="3">
    <source>
        <dbReference type="EMBL" id="ORY93832.1"/>
    </source>
</evidence>
<dbReference type="InterPro" id="IPR029058">
    <property type="entry name" value="AB_hydrolase_fold"/>
</dbReference>
<comment type="caution">
    <text evidence="3">The sequence shown here is derived from an EMBL/GenBank/DDBJ whole genome shotgun (WGS) entry which is preliminary data.</text>
</comment>
<dbReference type="Proteomes" id="UP000242180">
    <property type="component" value="Unassembled WGS sequence"/>
</dbReference>
<feature type="domain" description="AB hydrolase-1" evidence="2">
    <location>
        <begin position="83"/>
        <end position="187"/>
    </location>
</feature>
<evidence type="ECO:0000256" key="1">
    <source>
        <dbReference type="SAM" id="Phobius"/>
    </source>
</evidence>
<protein>
    <submittedName>
        <fullName evidence="3">Alpha/Beta hydrolase protein</fullName>
    </submittedName>
</protein>
<accession>A0A1X2H5T5</accession>
<proteinExistence type="predicted"/>
<evidence type="ECO:0000313" key="4">
    <source>
        <dbReference type="Proteomes" id="UP000242180"/>
    </source>
</evidence>
<keyword evidence="1" id="KW-0472">Membrane</keyword>
<organism evidence="3 4">
    <name type="scientific">Syncephalastrum racemosum</name>
    <name type="common">Filamentous fungus</name>
    <dbReference type="NCBI Taxonomy" id="13706"/>
    <lineage>
        <taxon>Eukaryota</taxon>
        <taxon>Fungi</taxon>
        <taxon>Fungi incertae sedis</taxon>
        <taxon>Mucoromycota</taxon>
        <taxon>Mucoromycotina</taxon>
        <taxon>Mucoromycetes</taxon>
        <taxon>Mucorales</taxon>
        <taxon>Syncephalastraceae</taxon>
        <taxon>Syncephalastrum</taxon>
    </lineage>
</organism>
<dbReference type="Gene3D" id="3.40.50.1820">
    <property type="entry name" value="alpha/beta hydrolase"/>
    <property type="match status" value="1"/>
</dbReference>
<dbReference type="OMA" id="WAFWHEN"/>
<feature type="transmembrane region" description="Helical" evidence="1">
    <location>
        <begin position="38"/>
        <end position="56"/>
    </location>
</feature>